<name>A0A0C2FHF4_9BILA</name>
<proteinExistence type="predicted"/>
<dbReference type="Proteomes" id="UP000054047">
    <property type="component" value="Unassembled WGS sequence"/>
</dbReference>
<accession>A0A0C2FHF4</accession>
<organism evidence="2 3">
    <name type="scientific">Ancylostoma duodenale</name>
    <dbReference type="NCBI Taxonomy" id="51022"/>
    <lineage>
        <taxon>Eukaryota</taxon>
        <taxon>Metazoa</taxon>
        <taxon>Ecdysozoa</taxon>
        <taxon>Nematoda</taxon>
        <taxon>Chromadorea</taxon>
        <taxon>Rhabditida</taxon>
        <taxon>Rhabditina</taxon>
        <taxon>Rhabditomorpha</taxon>
        <taxon>Strongyloidea</taxon>
        <taxon>Ancylostomatidae</taxon>
        <taxon>Ancylostomatinae</taxon>
        <taxon>Ancylostoma</taxon>
    </lineage>
</organism>
<sequence length="79" mass="9214">MPWLNDIKGNSTIYNEFEWPDFNHITNVLLSWYKTLLLALIGVALALFLSYNMDDLQNELRHAKKTLKDLRDAIPPLPE</sequence>
<evidence type="ECO:0000313" key="3">
    <source>
        <dbReference type="Proteomes" id="UP000054047"/>
    </source>
</evidence>
<keyword evidence="3" id="KW-1185">Reference proteome</keyword>
<dbReference type="EMBL" id="KN769890">
    <property type="protein sequence ID" value="KIH46184.1"/>
    <property type="molecule type" value="Genomic_DNA"/>
</dbReference>
<keyword evidence="1" id="KW-0812">Transmembrane</keyword>
<keyword evidence="1" id="KW-1133">Transmembrane helix</keyword>
<evidence type="ECO:0000313" key="2">
    <source>
        <dbReference type="EMBL" id="KIH46184.1"/>
    </source>
</evidence>
<feature type="non-terminal residue" evidence="2">
    <location>
        <position position="79"/>
    </location>
</feature>
<gene>
    <name evidence="2" type="ORF">ANCDUO_23766</name>
</gene>
<evidence type="ECO:0000256" key="1">
    <source>
        <dbReference type="SAM" id="Phobius"/>
    </source>
</evidence>
<protein>
    <submittedName>
        <fullName evidence="2">Uncharacterized protein</fullName>
    </submittedName>
</protein>
<dbReference type="OrthoDB" id="5868079at2759"/>
<dbReference type="AlphaFoldDB" id="A0A0C2FHF4"/>
<keyword evidence="1" id="KW-0472">Membrane</keyword>
<reference evidence="2 3" key="1">
    <citation type="submission" date="2013-12" db="EMBL/GenBank/DDBJ databases">
        <title>Draft genome of the parsitic nematode Ancylostoma duodenale.</title>
        <authorList>
            <person name="Mitreva M."/>
        </authorList>
    </citation>
    <scope>NUCLEOTIDE SEQUENCE [LARGE SCALE GENOMIC DNA]</scope>
    <source>
        <strain evidence="2 3">Zhejiang</strain>
    </source>
</reference>
<feature type="transmembrane region" description="Helical" evidence="1">
    <location>
        <begin position="32"/>
        <end position="51"/>
    </location>
</feature>